<protein>
    <submittedName>
        <fullName evidence="1">Ubiquinone biosynthesis O-methyltransferase</fullName>
        <ecNumber evidence="1">2.1.1.222</ecNumber>
    </submittedName>
</protein>
<dbReference type="OrthoDB" id="9765084at2"/>
<dbReference type="RefSeq" id="WP_076349471.1">
    <property type="nucleotide sequence ID" value="NZ_CP019082.1"/>
</dbReference>
<dbReference type="KEGG" id="pbor:BSF38_04629"/>
<dbReference type="Pfam" id="PF13489">
    <property type="entry name" value="Methyltransf_23"/>
    <property type="match status" value="1"/>
</dbReference>
<keyword evidence="1" id="KW-0830">Ubiquinone</keyword>
<dbReference type="SUPFAM" id="SSF53335">
    <property type="entry name" value="S-adenosyl-L-methionine-dependent methyltransferases"/>
    <property type="match status" value="1"/>
</dbReference>
<dbReference type="CDD" id="cd02440">
    <property type="entry name" value="AdoMet_MTases"/>
    <property type="match status" value="1"/>
</dbReference>
<dbReference type="EC" id="2.1.1.222" evidence="1"/>
<keyword evidence="1" id="KW-0489">Methyltransferase</keyword>
<accession>A0A1U7CVW9</accession>
<evidence type="ECO:0000313" key="2">
    <source>
        <dbReference type="Proteomes" id="UP000186309"/>
    </source>
</evidence>
<name>A0A1U7CVW9_9BACT</name>
<dbReference type="AlphaFoldDB" id="A0A1U7CVW9"/>
<dbReference type="GO" id="GO:0102208">
    <property type="term" value="F:2-polyprenyl-6-hydroxyphenol methylase activity"/>
    <property type="evidence" value="ECO:0007669"/>
    <property type="project" value="UniProtKB-EC"/>
</dbReference>
<keyword evidence="1" id="KW-0808">Transferase</keyword>
<gene>
    <name evidence="1" type="primary">ubiG_4</name>
    <name evidence="1" type="ORF">BSF38_04629</name>
</gene>
<reference evidence="2" key="1">
    <citation type="submission" date="2016-12" db="EMBL/GenBank/DDBJ databases">
        <title>Comparative genomics of four Isosphaeraceae planctomycetes: a common pool of plasmids and glycoside hydrolase genes.</title>
        <authorList>
            <person name="Ivanova A."/>
        </authorList>
    </citation>
    <scope>NUCLEOTIDE SEQUENCE [LARGE SCALE GENOMIC DNA]</scope>
    <source>
        <strain evidence="2">PX4</strain>
    </source>
</reference>
<evidence type="ECO:0000313" key="1">
    <source>
        <dbReference type="EMBL" id="APW63071.1"/>
    </source>
</evidence>
<keyword evidence="2" id="KW-1185">Reference proteome</keyword>
<dbReference type="InterPro" id="IPR029063">
    <property type="entry name" value="SAM-dependent_MTases_sf"/>
</dbReference>
<dbReference type="Gene3D" id="3.40.50.150">
    <property type="entry name" value="Vaccinia Virus protein VP39"/>
    <property type="match status" value="1"/>
</dbReference>
<dbReference type="GO" id="GO:0032259">
    <property type="term" value="P:methylation"/>
    <property type="evidence" value="ECO:0007669"/>
    <property type="project" value="UniProtKB-KW"/>
</dbReference>
<dbReference type="Proteomes" id="UP000186309">
    <property type="component" value="Chromosome"/>
</dbReference>
<dbReference type="EMBL" id="CP019082">
    <property type="protein sequence ID" value="APW63071.1"/>
    <property type="molecule type" value="Genomic_DNA"/>
</dbReference>
<organism evidence="1 2">
    <name type="scientific">Paludisphaera borealis</name>
    <dbReference type="NCBI Taxonomy" id="1387353"/>
    <lineage>
        <taxon>Bacteria</taxon>
        <taxon>Pseudomonadati</taxon>
        <taxon>Planctomycetota</taxon>
        <taxon>Planctomycetia</taxon>
        <taxon>Isosphaerales</taxon>
        <taxon>Isosphaeraceae</taxon>
        <taxon>Paludisphaera</taxon>
    </lineage>
</organism>
<proteinExistence type="predicted"/>
<sequence length="255" mass="29882">MALIRDLWAQQREYVASQNVTGAYLDYLEAHFSMSLTLRRRLAMIDWLASRIKPTDRVLEWGCQHAVDSCIYRLRFGPEIELHGCDCVAADSYRPFYEYSRLQYAVIQHPYVLDYADGFFDVVTSNGVWEHVDYEYESLREVFRVVRPGGRFLVSCLPNRHSYTEAVQRRMGHTAHDRLYTMDSARAQLKDAGFEVVSTEYRLVVPTMLNGFPDRVKNLYQKFDRPVWLANALLERTWPFYRVASNLMLAARKPE</sequence>
<dbReference type="STRING" id="1387353.BSF38_04629"/>